<dbReference type="eggNOG" id="COG0177">
    <property type="taxonomic scope" value="Bacteria"/>
</dbReference>
<keyword evidence="1" id="KW-0255">Endonuclease</keyword>
<accession>A0A075JJB5</accession>
<keyword evidence="2" id="KW-1185">Reference proteome</keyword>
<protein>
    <submittedName>
        <fullName evidence="1">Endonuclease</fullName>
    </submittedName>
</protein>
<dbReference type="InterPro" id="IPR011257">
    <property type="entry name" value="DNA_glycosylase"/>
</dbReference>
<dbReference type="HOGENOM" id="CLU_050554_1_1_11"/>
<dbReference type="AlphaFoldDB" id="A0A075JJB5"/>
<gene>
    <name evidence="1" type="ORF">HX89_11460</name>
</gene>
<dbReference type="EMBL" id="CP008889">
    <property type="protein sequence ID" value="AIF41452.1"/>
    <property type="molecule type" value="Genomic_DNA"/>
</dbReference>
<dbReference type="Proteomes" id="UP000027986">
    <property type="component" value="Chromosome"/>
</dbReference>
<keyword evidence="1" id="KW-0540">Nuclease</keyword>
<dbReference type="RefSeq" id="WP_038569240.1">
    <property type="nucleotide sequence ID" value="NZ_CP008889.1"/>
</dbReference>
<keyword evidence="1" id="KW-0378">Hydrolase</keyword>
<proteinExistence type="predicted"/>
<dbReference type="GO" id="GO:0004519">
    <property type="term" value="F:endonuclease activity"/>
    <property type="evidence" value="ECO:0007669"/>
    <property type="project" value="UniProtKB-KW"/>
</dbReference>
<dbReference type="GeneID" id="41841706"/>
<dbReference type="KEGG" id="dni:HX89_11460"/>
<evidence type="ECO:0000313" key="2">
    <source>
        <dbReference type="Proteomes" id="UP000027986"/>
    </source>
</evidence>
<dbReference type="GO" id="GO:0006281">
    <property type="term" value="P:DNA repair"/>
    <property type="evidence" value="ECO:0007669"/>
    <property type="project" value="InterPro"/>
</dbReference>
<dbReference type="SUPFAM" id="SSF48150">
    <property type="entry name" value="DNA-glycosylase"/>
    <property type="match status" value="1"/>
</dbReference>
<sequence>MTDARALAAKLVAAHGETFAERAGVRLVDESAALWQLLVVAQLLSARIRAEAALASARELFAIGCTTPSGTRATSWQQRVDALGRGGYRRYDFSTSTRLGKNAGTIRERWDDDLRRLRDEAGADPKRIVKLLQEFDGIGPTGAGIVVREVQSTWHLREPFADTLTVKGARLAGLPIDAAALADLVAPDERAALAAALVVVARQPGVLDELG</sequence>
<organism evidence="1 2">
    <name type="scientific">Dermacoccus nishinomiyaensis</name>
    <dbReference type="NCBI Taxonomy" id="1274"/>
    <lineage>
        <taxon>Bacteria</taxon>
        <taxon>Bacillati</taxon>
        <taxon>Actinomycetota</taxon>
        <taxon>Actinomycetes</taxon>
        <taxon>Micrococcales</taxon>
        <taxon>Dermacoccaceae</taxon>
        <taxon>Dermacoccus</taxon>
    </lineage>
</organism>
<evidence type="ECO:0000313" key="1">
    <source>
        <dbReference type="EMBL" id="AIF41452.1"/>
    </source>
</evidence>
<dbReference type="OrthoDB" id="3078554at2"/>
<name>A0A075JJB5_9MICO</name>
<reference evidence="1 2" key="1">
    <citation type="submission" date="2014-07" db="EMBL/GenBank/DDBJ databases">
        <title>Genome Sequencing of Dermacoccus nishinomiyaensis.</title>
        <authorList>
            <person name="Hong K.W."/>
            <person name="Chan K.G."/>
        </authorList>
    </citation>
    <scope>NUCLEOTIDE SEQUENCE [LARGE SCALE GENOMIC DNA]</scope>
    <source>
        <strain evidence="1 2">M25</strain>
    </source>
</reference>